<evidence type="ECO:0000256" key="1">
    <source>
        <dbReference type="SAM" id="MobiDB-lite"/>
    </source>
</evidence>
<evidence type="ECO:0000313" key="3">
    <source>
        <dbReference type="EMBL" id="KAK6466759.1"/>
    </source>
</evidence>
<feature type="region of interest" description="Disordered" evidence="1">
    <location>
        <begin position="217"/>
        <end position="240"/>
    </location>
</feature>
<dbReference type="Pfam" id="PF13873">
    <property type="entry name" value="Myb_DNA-bind_5"/>
    <property type="match status" value="1"/>
</dbReference>
<gene>
    <name evidence="3" type="ORF">HHUSO_G35876</name>
</gene>
<proteinExistence type="predicted"/>
<feature type="compositionally biased region" description="Pro residues" evidence="1">
    <location>
        <begin position="421"/>
        <end position="435"/>
    </location>
</feature>
<protein>
    <submittedName>
        <fullName evidence="3">Myb-related mRNAion factor</fullName>
    </submittedName>
</protein>
<feature type="region of interest" description="Disordered" evidence="1">
    <location>
        <begin position="261"/>
        <end position="324"/>
    </location>
</feature>
<feature type="compositionally biased region" description="Acidic residues" evidence="1">
    <location>
        <begin position="470"/>
        <end position="482"/>
    </location>
</feature>
<feature type="compositionally biased region" description="Basic and acidic residues" evidence="1">
    <location>
        <begin position="1"/>
        <end position="34"/>
    </location>
</feature>
<feature type="compositionally biased region" description="Basic and acidic residues" evidence="1">
    <location>
        <begin position="499"/>
        <end position="508"/>
    </location>
</feature>
<dbReference type="InterPro" id="IPR028002">
    <property type="entry name" value="Myb_DNA-bind_5"/>
</dbReference>
<comment type="caution">
    <text evidence="3">The sequence shown here is derived from an EMBL/GenBank/DDBJ whole genome shotgun (WGS) entry which is preliminary data.</text>
</comment>
<feature type="region of interest" description="Disordered" evidence="1">
    <location>
        <begin position="466"/>
        <end position="508"/>
    </location>
</feature>
<sequence>MILESKERNLRRQLRSEGVRMDQPHSKEVSEMEAAHISPELPVRWVVSADRTVEIKEEVTELGCDQASERILQEETPPSSVTERESKTGHFQSAKVAETDVACLGSKSKKAQNSSCRPITAYAPDLPKEAETGRTLPKTNEVQKKTRVRFSREDEDIIMAEVEERWDELFGVRSLSLARGAKARIWQDIATRVSASSSGVRDGEDIRKKWTYSKQSLRTKVAAQRTSSAQAGGGVNTTPELTPLEQRLLALMGHECVGGVDAPDLGFGPEPPLEESSGTLPQTEDSDTISNEGSHEHQQEPTVPSTAASTSRCRGPPPGDDLAPILASILDRQEQTLTMHREAIGILRSLAADVHRYVDHVISSPVPTHVPAPMMSSNISVASKCTPSPVHCTPHTPSLTTPQTSSSHFQQPHTSTYQIPPQHPPPAYRPSPPPVCRLSPHAPQAARKTLLHCPKPLPRSLYLHLRSCSPEEEEEGEGEGEEPGPGAGVGDGDEDEEEVAPKHLEDLC</sequence>
<dbReference type="EMBL" id="JAHFZB010000053">
    <property type="protein sequence ID" value="KAK6466759.1"/>
    <property type="molecule type" value="Genomic_DNA"/>
</dbReference>
<feature type="compositionally biased region" description="Low complexity" evidence="1">
    <location>
        <begin position="396"/>
        <end position="407"/>
    </location>
</feature>
<dbReference type="PANTHER" id="PTHR23098">
    <property type="entry name" value="AGAP001331-PA-RELATED"/>
    <property type="match status" value="1"/>
</dbReference>
<feature type="compositionally biased region" description="Polar residues" evidence="1">
    <location>
        <begin position="300"/>
        <end position="312"/>
    </location>
</feature>
<dbReference type="PANTHER" id="PTHR23098:SF23">
    <property type="entry name" value="MYB-RELATED TRANSCRIPTION FACTOR, PARTNER OF PROFILIN-LIKE ISOFORM X2-RELATED"/>
    <property type="match status" value="1"/>
</dbReference>
<evidence type="ECO:0000313" key="4">
    <source>
        <dbReference type="Proteomes" id="UP001369086"/>
    </source>
</evidence>
<feature type="region of interest" description="Disordered" evidence="1">
    <location>
        <begin position="396"/>
        <end position="443"/>
    </location>
</feature>
<feature type="compositionally biased region" description="Polar residues" evidence="1">
    <location>
        <begin position="408"/>
        <end position="419"/>
    </location>
</feature>
<feature type="region of interest" description="Disordered" evidence="1">
    <location>
        <begin position="1"/>
        <end position="35"/>
    </location>
</feature>
<feature type="domain" description="Myb/SANT-like DNA-binding" evidence="2">
    <location>
        <begin position="149"/>
        <end position="222"/>
    </location>
</feature>
<reference evidence="3 4" key="1">
    <citation type="submission" date="2021-05" db="EMBL/GenBank/DDBJ databases">
        <authorList>
            <person name="Zahm M."/>
            <person name="Klopp C."/>
            <person name="Cabau C."/>
            <person name="Kuhl H."/>
            <person name="Suciu R."/>
            <person name="Ciorpac M."/>
            <person name="Holostenco D."/>
            <person name="Gessner J."/>
            <person name="Wuertz S."/>
            <person name="Hohne C."/>
            <person name="Stock M."/>
            <person name="Gislard M."/>
            <person name="Lluch J."/>
            <person name="Milhes M."/>
            <person name="Lampietro C."/>
            <person name="Lopez Roques C."/>
            <person name="Donnadieu C."/>
            <person name="Du K."/>
            <person name="Schartl M."/>
            <person name="Guiguen Y."/>
        </authorList>
    </citation>
    <scope>NUCLEOTIDE SEQUENCE [LARGE SCALE GENOMIC DNA]</scope>
    <source>
        <strain evidence="3">Hh-F2</strain>
        <tissue evidence="3">Blood</tissue>
    </source>
</reference>
<dbReference type="Proteomes" id="UP001369086">
    <property type="component" value="Unassembled WGS sequence"/>
</dbReference>
<organism evidence="3 4">
    <name type="scientific">Huso huso</name>
    <name type="common">Beluga</name>
    <name type="synonym">Acipenser huso</name>
    <dbReference type="NCBI Taxonomy" id="61971"/>
    <lineage>
        <taxon>Eukaryota</taxon>
        <taxon>Metazoa</taxon>
        <taxon>Chordata</taxon>
        <taxon>Craniata</taxon>
        <taxon>Vertebrata</taxon>
        <taxon>Euteleostomi</taxon>
        <taxon>Actinopterygii</taxon>
        <taxon>Chondrostei</taxon>
        <taxon>Acipenseriformes</taxon>
        <taxon>Acipenseridae</taxon>
        <taxon>Huso</taxon>
    </lineage>
</organism>
<name>A0ABR0Y370_HUSHU</name>
<accession>A0ABR0Y370</accession>
<evidence type="ECO:0000259" key="2">
    <source>
        <dbReference type="Pfam" id="PF13873"/>
    </source>
</evidence>
<feature type="region of interest" description="Disordered" evidence="1">
    <location>
        <begin position="72"/>
        <end position="93"/>
    </location>
</feature>
<feature type="compositionally biased region" description="Polar residues" evidence="1">
    <location>
        <begin position="276"/>
        <end position="292"/>
    </location>
</feature>
<keyword evidence="4" id="KW-1185">Reference proteome</keyword>